<dbReference type="InterPro" id="IPR001206">
    <property type="entry name" value="Diacylglycerol_kinase_cat_dom"/>
</dbReference>
<dbReference type="Gene3D" id="3.40.50.10330">
    <property type="entry name" value="Probable inorganic polyphosphate/atp-NAD kinase, domain 1"/>
    <property type="match status" value="1"/>
</dbReference>
<gene>
    <name evidence="3" type="ORF">ACHAWU_008228</name>
</gene>
<feature type="region of interest" description="Disordered" evidence="1">
    <location>
        <begin position="639"/>
        <end position="664"/>
    </location>
</feature>
<organism evidence="3 4">
    <name type="scientific">Discostella pseudostelligera</name>
    <dbReference type="NCBI Taxonomy" id="259834"/>
    <lineage>
        <taxon>Eukaryota</taxon>
        <taxon>Sar</taxon>
        <taxon>Stramenopiles</taxon>
        <taxon>Ochrophyta</taxon>
        <taxon>Bacillariophyta</taxon>
        <taxon>Coscinodiscophyceae</taxon>
        <taxon>Thalassiosirophycidae</taxon>
        <taxon>Stephanodiscales</taxon>
        <taxon>Stephanodiscaceae</taxon>
        <taxon>Discostella</taxon>
    </lineage>
</organism>
<feature type="compositionally biased region" description="Low complexity" evidence="1">
    <location>
        <begin position="264"/>
        <end position="280"/>
    </location>
</feature>
<protein>
    <recommendedName>
        <fullName evidence="2">DAGKc domain-containing protein</fullName>
    </recommendedName>
</protein>
<dbReference type="InterPro" id="IPR017438">
    <property type="entry name" value="ATP-NAD_kinase_N"/>
</dbReference>
<feature type="compositionally biased region" description="Low complexity" evidence="1">
    <location>
        <begin position="295"/>
        <end position="308"/>
    </location>
</feature>
<accession>A0ABD3MAU2</accession>
<evidence type="ECO:0000259" key="2">
    <source>
        <dbReference type="PROSITE" id="PS50146"/>
    </source>
</evidence>
<sequence length="805" mass="87884">MATTATDPPPPPTSPTLPSLCAWPLAAASRIRVRLVQQEQQQQQQRWRQRRRRRHAHDVDPAVAAAAAASGGGGGVGGDDDSATYCRFFYNSKSKSIVLIPIDDDADDDDDVQQKQRVVYDDNDDIAILEQEPSYVSYVDTLTAMMGGAADKDDDNGEDGITDDYDNGDNAKIAISIGIVDSFHPKDVIGANLSFDNIENDNDNSTASSTANVIANINIYQYPKLNQNQKVKRKACHKQYILDPQCCMDFADVRMIIQAIQKLSQPRSSSSSSSSKQQPSDGNAVLLPSAPPSAAPSSSTATSTPNITPPMKCLVILNPYSGGGGPNSTKGAIHVYTTIVKQMLLESMNIGEFDTLVTQRAGHARERMRRMIGGMGKKQQEMMDKAEGEEVKEVNEEEEEEEEDDSFTLNTDTETKDISHYNAILAMGGDGILFEILQGIHARSDEAAIFSSVKFAILPCGTYNGLATSILHWSCASSTSSSNAANDEDANGVEEEKNVKADPWDYVEMMFHVCKGYTSTLDIASYRVLRPADAEGGDSNVLRDSSSSNNSSSISTTIITNDTATKNLASANSSIINSPENNVVSSSYLSFLTYAWGLIADCDYESECLRWLGHVRSDIWALYRGILCRKRYRGRFSYLPPSSSSSSNSDGEETKSTMEGMRRSGQEEAVVLPKLGEPLPKGWVTYDGDDFLVFWVCNTTHAAHNMHTCSVAKMNDGLFHVLIVRSSCSRLRLLLMLLHLDSGGHMEYPGLEYVPCLAYQFEPLSDVSYNVLDGELLEDGTVQACFMPGGAQFFVGEGVVCGQKK</sequence>
<dbReference type="PROSITE" id="PS50146">
    <property type="entry name" value="DAGK"/>
    <property type="match status" value="1"/>
</dbReference>
<keyword evidence="4" id="KW-1185">Reference proteome</keyword>
<dbReference type="PANTHER" id="PTHR12358">
    <property type="entry name" value="SPHINGOSINE KINASE"/>
    <property type="match status" value="1"/>
</dbReference>
<feature type="region of interest" description="Disordered" evidence="1">
    <location>
        <begin position="375"/>
        <end position="409"/>
    </location>
</feature>
<dbReference type="Proteomes" id="UP001530293">
    <property type="component" value="Unassembled WGS sequence"/>
</dbReference>
<dbReference type="InterPro" id="IPR016064">
    <property type="entry name" value="NAD/diacylglycerol_kinase_sf"/>
</dbReference>
<evidence type="ECO:0000313" key="3">
    <source>
        <dbReference type="EMBL" id="KAL3759734.1"/>
    </source>
</evidence>
<feature type="compositionally biased region" description="Basic and acidic residues" evidence="1">
    <location>
        <begin position="652"/>
        <end position="664"/>
    </location>
</feature>
<dbReference type="GO" id="GO:0005524">
    <property type="term" value="F:ATP binding"/>
    <property type="evidence" value="ECO:0007669"/>
    <property type="project" value="UniProtKB-KW"/>
</dbReference>
<feature type="region of interest" description="Disordered" evidence="1">
    <location>
        <begin position="42"/>
        <end position="77"/>
    </location>
</feature>
<dbReference type="AlphaFoldDB" id="A0ABD3MAU2"/>
<dbReference type="Pfam" id="PF00781">
    <property type="entry name" value="DAGK_cat"/>
    <property type="match status" value="1"/>
</dbReference>
<proteinExistence type="predicted"/>
<feature type="compositionally biased region" description="Acidic residues" evidence="1">
    <location>
        <begin position="395"/>
        <end position="406"/>
    </location>
</feature>
<feature type="region of interest" description="Disordered" evidence="1">
    <location>
        <begin position="264"/>
        <end position="308"/>
    </location>
</feature>
<reference evidence="3 4" key="1">
    <citation type="submission" date="2024-10" db="EMBL/GenBank/DDBJ databases">
        <title>Updated reference genomes for cyclostephanoid diatoms.</title>
        <authorList>
            <person name="Roberts W.R."/>
            <person name="Alverson A.J."/>
        </authorList>
    </citation>
    <scope>NUCLEOTIDE SEQUENCE [LARGE SCALE GENOMIC DNA]</scope>
    <source>
        <strain evidence="3 4">AJA232-27</strain>
    </source>
</reference>
<dbReference type="GO" id="GO:0016301">
    <property type="term" value="F:kinase activity"/>
    <property type="evidence" value="ECO:0007669"/>
    <property type="project" value="UniProtKB-KW"/>
</dbReference>
<dbReference type="SUPFAM" id="SSF111331">
    <property type="entry name" value="NAD kinase/diacylglycerol kinase-like"/>
    <property type="match status" value="1"/>
</dbReference>
<dbReference type="EMBL" id="JALLBG020000197">
    <property type="protein sequence ID" value="KAL3759734.1"/>
    <property type="molecule type" value="Genomic_DNA"/>
</dbReference>
<dbReference type="InterPro" id="IPR050187">
    <property type="entry name" value="Lipid_Phosphate_FormReg"/>
</dbReference>
<evidence type="ECO:0000256" key="1">
    <source>
        <dbReference type="SAM" id="MobiDB-lite"/>
    </source>
</evidence>
<name>A0ABD3MAU2_9STRA</name>
<comment type="caution">
    <text evidence="3">The sequence shown here is derived from an EMBL/GenBank/DDBJ whole genome shotgun (WGS) entry which is preliminary data.</text>
</comment>
<evidence type="ECO:0000313" key="4">
    <source>
        <dbReference type="Proteomes" id="UP001530293"/>
    </source>
</evidence>
<dbReference type="Gene3D" id="2.60.200.40">
    <property type="match status" value="1"/>
</dbReference>
<feature type="compositionally biased region" description="Basic and acidic residues" evidence="1">
    <location>
        <begin position="378"/>
        <end position="394"/>
    </location>
</feature>
<feature type="domain" description="DAGKc" evidence="2">
    <location>
        <begin position="308"/>
        <end position="469"/>
    </location>
</feature>
<dbReference type="PANTHER" id="PTHR12358:SF31">
    <property type="entry name" value="ACYLGLYCEROL KINASE, MITOCHONDRIAL"/>
    <property type="match status" value="1"/>
</dbReference>
<feature type="compositionally biased region" description="Basic residues" evidence="1">
    <location>
        <begin position="47"/>
        <end position="56"/>
    </location>
</feature>